<protein>
    <submittedName>
        <fullName evidence="1">Uncharacterized protein</fullName>
    </submittedName>
</protein>
<gene>
    <name evidence="1" type="ORF">Patl1_04722</name>
</gene>
<evidence type="ECO:0000313" key="2">
    <source>
        <dbReference type="Proteomes" id="UP001164250"/>
    </source>
</evidence>
<reference evidence="2" key="1">
    <citation type="journal article" date="2023" name="G3 (Bethesda)">
        <title>Genome assembly and association tests identify interacting loci associated with vigor, precocity, and sex in interspecific pistachio rootstocks.</title>
        <authorList>
            <person name="Palmer W."/>
            <person name="Jacygrad E."/>
            <person name="Sagayaradj S."/>
            <person name="Cavanaugh K."/>
            <person name="Han R."/>
            <person name="Bertier L."/>
            <person name="Beede B."/>
            <person name="Kafkas S."/>
            <person name="Golino D."/>
            <person name="Preece J."/>
            <person name="Michelmore R."/>
        </authorList>
    </citation>
    <scope>NUCLEOTIDE SEQUENCE [LARGE SCALE GENOMIC DNA]</scope>
</reference>
<comment type="caution">
    <text evidence="1">The sequence shown here is derived from an EMBL/GenBank/DDBJ whole genome shotgun (WGS) entry which is preliminary data.</text>
</comment>
<dbReference type="Proteomes" id="UP001164250">
    <property type="component" value="Chromosome 3"/>
</dbReference>
<keyword evidence="2" id="KW-1185">Reference proteome</keyword>
<name>A0ACC1BRG9_9ROSI</name>
<sequence length="626" mass="70189">MGKTSSSSIKKKRSKVSSSRARIKKRSKSRTRRKSKSKKRPHRDDSVSYSSDSDDSMNSVSVSSSCSEDDHRSRRSRSRTRKDVKSSKKRARRQSSSSEKTEDAPLFKKRRGSKKNGDFQARKKTHEKKKKKLKEKKKEKKKKKNKSKWEVSVSSTSSGSWSCSTCQGGSGSSDESEVEKNRGRSERRDKDRRRVEKVKSGSKRSRSRSRSFSSCSRYNDYRSDEQLTGEVNVRRLRSVITVVREGNEERGMNEDEHKEEMVYDYDDYPPSRSNDSNDGGSKREFVHNYHVTTKEKRHAEDEKGEVVSNIRSGKVAETDKDSDDYDENSPCDGFKMNDVLEEKRNDDSGVVDSPNAYNLESILRQKALENLRTFRRGHQTDAKAPVNQKDLIHSDVKRLSSTKAEMFQNKSSKGGGARAVVTSQVAGDDSIPAASKSPTEISQNDKNLSDGNNGYKDNGAKHDVAHPPDRVALASSPNKVNKTFGSESYKPRLISLASRREPSNASINKKQESALREEPLQAKSITGNSVAHCKVETAQTEIHQLGKTNCEEVNNARSSASDDTSSCLKSISGGISSNKPQDEAKDDSQLEQKTMTVMRGGELVEVSYKVYIPKKAPALSRRPLKR</sequence>
<proteinExistence type="predicted"/>
<dbReference type="EMBL" id="CM047899">
    <property type="protein sequence ID" value="KAJ0101691.1"/>
    <property type="molecule type" value="Genomic_DNA"/>
</dbReference>
<accession>A0ACC1BRG9</accession>
<evidence type="ECO:0000313" key="1">
    <source>
        <dbReference type="EMBL" id="KAJ0101691.1"/>
    </source>
</evidence>
<organism evidence="1 2">
    <name type="scientific">Pistacia atlantica</name>
    <dbReference type="NCBI Taxonomy" id="434234"/>
    <lineage>
        <taxon>Eukaryota</taxon>
        <taxon>Viridiplantae</taxon>
        <taxon>Streptophyta</taxon>
        <taxon>Embryophyta</taxon>
        <taxon>Tracheophyta</taxon>
        <taxon>Spermatophyta</taxon>
        <taxon>Magnoliopsida</taxon>
        <taxon>eudicotyledons</taxon>
        <taxon>Gunneridae</taxon>
        <taxon>Pentapetalae</taxon>
        <taxon>rosids</taxon>
        <taxon>malvids</taxon>
        <taxon>Sapindales</taxon>
        <taxon>Anacardiaceae</taxon>
        <taxon>Pistacia</taxon>
    </lineage>
</organism>